<dbReference type="InterPro" id="IPR004154">
    <property type="entry name" value="Anticodon-bd"/>
</dbReference>
<reference evidence="6 7" key="1">
    <citation type="submission" date="2022-02" db="EMBL/GenBank/DDBJ databases">
        <authorList>
            <person name="Min J."/>
        </authorList>
    </citation>
    <scope>NUCLEOTIDE SEQUENCE [LARGE SCALE GENOMIC DNA]</scope>
    <source>
        <strain evidence="6 7">GR10-1</strain>
    </source>
</reference>
<comment type="caution">
    <text evidence="6">The sequence shown here is derived from an EMBL/GenBank/DDBJ whole genome shotgun (WGS) entry which is preliminary data.</text>
</comment>
<evidence type="ECO:0000259" key="5">
    <source>
        <dbReference type="Pfam" id="PF03129"/>
    </source>
</evidence>
<feature type="domain" description="Anticodon-binding" evidence="5">
    <location>
        <begin position="46"/>
        <end position="120"/>
    </location>
</feature>
<dbReference type="SUPFAM" id="SSF52954">
    <property type="entry name" value="Class II aaRS ABD-related"/>
    <property type="match status" value="1"/>
</dbReference>
<dbReference type="GO" id="GO:0016874">
    <property type="term" value="F:ligase activity"/>
    <property type="evidence" value="ECO:0007669"/>
    <property type="project" value="UniProtKB-KW"/>
</dbReference>
<keyword evidence="2 6" id="KW-0436">Ligase</keyword>
<evidence type="ECO:0000313" key="7">
    <source>
        <dbReference type="Proteomes" id="UP001202248"/>
    </source>
</evidence>
<dbReference type="Proteomes" id="UP001202248">
    <property type="component" value="Unassembled WGS sequence"/>
</dbReference>
<evidence type="ECO:0000256" key="3">
    <source>
        <dbReference type="ARBA" id="ARBA00022917"/>
    </source>
</evidence>
<keyword evidence="4" id="KW-0030">Aminoacyl-tRNA synthetase</keyword>
<evidence type="ECO:0000256" key="4">
    <source>
        <dbReference type="ARBA" id="ARBA00023146"/>
    </source>
</evidence>
<dbReference type="RefSeq" id="WP_240832790.1">
    <property type="nucleotide sequence ID" value="NZ_JAKWBL010000004.1"/>
</dbReference>
<gene>
    <name evidence="6" type="ORF">MKP09_22790</name>
</gene>
<accession>A0ABS9SQ58</accession>
<organism evidence="6 7">
    <name type="scientific">Niabella ginsengisoli</name>
    <dbReference type="NCBI Taxonomy" id="522298"/>
    <lineage>
        <taxon>Bacteria</taxon>
        <taxon>Pseudomonadati</taxon>
        <taxon>Bacteroidota</taxon>
        <taxon>Chitinophagia</taxon>
        <taxon>Chitinophagales</taxon>
        <taxon>Chitinophagaceae</taxon>
        <taxon>Niabella</taxon>
    </lineage>
</organism>
<dbReference type="InterPro" id="IPR033656">
    <property type="entry name" value="HisRS_anticodon"/>
</dbReference>
<dbReference type="EMBL" id="JAKWBL010000004">
    <property type="protein sequence ID" value="MCH5600539.1"/>
    <property type="molecule type" value="Genomic_DNA"/>
</dbReference>
<dbReference type="PANTHER" id="PTHR11476:SF7">
    <property type="entry name" value="HISTIDINE--TRNA LIGASE"/>
    <property type="match status" value="1"/>
</dbReference>
<dbReference type="InterPro" id="IPR036621">
    <property type="entry name" value="Anticodon-bd_dom_sf"/>
</dbReference>
<evidence type="ECO:0000256" key="2">
    <source>
        <dbReference type="ARBA" id="ARBA00022598"/>
    </source>
</evidence>
<evidence type="ECO:0000313" key="6">
    <source>
        <dbReference type="EMBL" id="MCH5600539.1"/>
    </source>
</evidence>
<dbReference type="Pfam" id="PF03129">
    <property type="entry name" value="HGTP_anticodon"/>
    <property type="match status" value="1"/>
</dbReference>
<keyword evidence="7" id="KW-1185">Reference proteome</keyword>
<protein>
    <submittedName>
        <fullName evidence="6">His/Gly/Thr/Pro-type tRNA ligase C-terminal domain-containing protein</fullName>
    </submittedName>
</protein>
<dbReference type="CDD" id="cd00859">
    <property type="entry name" value="HisRS_anticodon"/>
    <property type="match status" value="1"/>
</dbReference>
<comment type="similarity">
    <text evidence="1">Belongs to the class-II aminoacyl-tRNA synthetase family.</text>
</comment>
<sequence length="126" mass="13810">MPNIPGVGISFGVDRIYDVMSELDLFPKEVAAGTKLLFFNLGEAEAAKALELAGELRSNNIACEVYHENSKFDKQFKYAEKKAIPYVAILGSKELEQGVVNIKNLGTGEQEQVSFLNLVKPGFKGL</sequence>
<name>A0ABS9SQ58_9BACT</name>
<dbReference type="PANTHER" id="PTHR11476">
    <property type="entry name" value="HISTIDYL-TRNA SYNTHETASE"/>
    <property type="match status" value="1"/>
</dbReference>
<evidence type="ECO:0000256" key="1">
    <source>
        <dbReference type="ARBA" id="ARBA00008226"/>
    </source>
</evidence>
<dbReference type="Gene3D" id="3.40.50.800">
    <property type="entry name" value="Anticodon-binding domain"/>
    <property type="match status" value="1"/>
</dbReference>
<keyword evidence="3" id="KW-0648">Protein biosynthesis</keyword>
<proteinExistence type="inferred from homology"/>